<reference evidence="1" key="1">
    <citation type="journal article" date="2020" name="Fungal Divers.">
        <title>Resolving the Mortierellaceae phylogeny through synthesis of multi-gene phylogenetics and phylogenomics.</title>
        <authorList>
            <person name="Vandepol N."/>
            <person name="Liber J."/>
            <person name="Desiro A."/>
            <person name="Na H."/>
            <person name="Kennedy M."/>
            <person name="Barry K."/>
            <person name="Grigoriev I.V."/>
            <person name="Miller A.N."/>
            <person name="O'Donnell K."/>
            <person name="Stajich J.E."/>
            <person name="Bonito G."/>
        </authorList>
    </citation>
    <scope>NUCLEOTIDE SEQUENCE</scope>
    <source>
        <strain evidence="1">NRRL 2769</strain>
    </source>
</reference>
<evidence type="ECO:0000313" key="1">
    <source>
        <dbReference type="EMBL" id="KAG0009329.1"/>
    </source>
</evidence>
<proteinExistence type="predicted"/>
<sequence length="282" mass="31904">MYEKKSLLTSDLIQLLRDHKRVWISCTLSADATNSLHQNLLRLDFNGKCITGDSDEDEKRYISQNIDTLGELDYFIHTPTICVGIDYSNKDSKFDYVVGFFSTHSGVNVETSRQMMRRVRHVTSKIYLIYVDKATSNLPTTKEAIKDWICNQENIVSGAVRDLSGLSFRADYGKGLRLIDSFYSQVYINTAIKNNLSANGFMQRFIQQMVHAGCTVRGAQGGSIEGTQILKLQKETRKGIEWERCKRIATAESLTQDAFEELSNVEGLAPEAKDAVARHRLL</sequence>
<dbReference type="AlphaFoldDB" id="A0A9P6MPC7"/>
<name>A0A9P6MPC7_9FUNG</name>
<gene>
    <name evidence="1" type="ORF">BGZ80_002497</name>
</gene>
<dbReference type="Proteomes" id="UP000703661">
    <property type="component" value="Unassembled WGS sequence"/>
</dbReference>
<dbReference type="EMBL" id="JAAAID010001619">
    <property type="protein sequence ID" value="KAG0009329.1"/>
    <property type="molecule type" value="Genomic_DNA"/>
</dbReference>
<protein>
    <submittedName>
        <fullName evidence="1">Uncharacterized protein</fullName>
    </submittedName>
</protein>
<organism evidence="1 2">
    <name type="scientific">Entomortierella chlamydospora</name>
    <dbReference type="NCBI Taxonomy" id="101097"/>
    <lineage>
        <taxon>Eukaryota</taxon>
        <taxon>Fungi</taxon>
        <taxon>Fungi incertae sedis</taxon>
        <taxon>Mucoromycota</taxon>
        <taxon>Mortierellomycotina</taxon>
        <taxon>Mortierellomycetes</taxon>
        <taxon>Mortierellales</taxon>
        <taxon>Mortierellaceae</taxon>
        <taxon>Entomortierella</taxon>
    </lineage>
</organism>
<keyword evidence="2" id="KW-1185">Reference proteome</keyword>
<evidence type="ECO:0000313" key="2">
    <source>
        <dbReference type="Proteomes" id="UP000703661"/>
    </source>
</evidence>
<accession>A0A9P6MPC7</accession>
<feature type="non-terminal residue" evidence="1">
    <location>
        <position position="282"/>
    </location>
</feature>
<comment type="caution">
    <text evidence="1">The sequence shown here is derived from an EMBL/GenBank/DDBJ whole genome shotgun (WGS) entry which is preliminary data.</text>
</comment>